<dbReference type="GO" id="GO:0008270">
    <property type="term" value="F:zinc ion binding"/>
    <property type="evidence" value="ECO:0007669"/>
    <property type="project" value="UniProtKB-KW"/>
</dbReference>
<dbReference type="Proteomes" id="UP000186015">
    <property type="component" value="Unassembled WGS sequence"/>
</dbReference>
<sequence>MKCNVVRDLLASYNDDLLEEETRKEVEEHLTECEECRKLNETYSAEFTAKSDEPTETAGINPFKKIKRKMKKIKVRAVIAVLAASMMAVGAGILTVGQVIKNHIPSWESVFQTIEVRKAVKNLISGDIEGFYKYLYKDLPIDYDFKLAFRPDGMSENSFPMVMYDSEKTVDNYIIDELKESYEKDVRGHDIRIQGIDTGYISVGEVTQLLTVVYIELDDDLIELDFYDKGSSKYDFIASISTGVEDDAHIADVYEMNDFEKDCCFIEWLIDDSDADTVFSQAFMTYSKYELTFPDDDKYASDPNEHPISYKSRYIDMLNAIKDKGVEYGQCENGIVWYDPDSQRFAKSWLVELKYRDKKAIIRFSAEYTPDGNFVLTDTIDTINDGIPDDILNDFYSALNYIGK</sequence>
<organism evidence="5 6">
    <name type="scientific">Ruminococcus albus</name>
    <dbReference type="NCBI Taxonomy" id="1264"/>
    <lineage>
        <taxon>Bacteria</taxon>
        <taxon>Bacillati</taxon>
        <taxon>Bacillota</taxon>
        <taxon>Clostridia</taxon>
        <taxon>Eubacteriales</taxon>
        <taxon>Oscillospiraceae</taxon>
        <taxon>Ruminococcus</taxon>
    </lineage>
</organism>
<feature type="transmembrane region" description="Helical" evidence="3">
    <location>
        <begin position="77"/>
        <end position="100"/>
    </location>
</feature>
<dbReference type="Pfam" id="PF13490">
    <property type="entry name" value="zf-HC2"/>
    <property type="match status" value="1"/>
</dbReference>
<keyword evidence="5" id="KW-0863">Zinc-finger</keyword>
<proteinExistence type="inferred from homology"/>
<comment type="similarity">
    <text evidence="1">Belongs to the zinc-associated anti-sigma factor (ZAS) superfamily. Anti-sigma-W factor family.</text>
</comment>
<dbReference type="InterPro" id="IPR041916">
    <property type="entry name" value="Anti_sigma_zinc_sf"/>
</dbReference>
<evidence type="ECO:0000256" key="1">
    <source>
        <dbReference type="ARBA" id="ARBA00024353"/>
    </source>
</evidence>
<feature type="domain" description="Putative zinc-finger" evidence="4">
    <location>
        <begin position="3"/>
        <end position="37"/>
    </location>
</feature>
<evidence type="ECO:0000259" key="4">
    <source>
        <dbReference type="Pfam" id="PF13490"/>
    </source>
</evidence>
<keyword evidence="3" id="KW-0812">Transmembrane</keyword>
<protein>
    <recommendedName>
        <fullName evidence="2">Anti-sigma-W factor RsiW</fullName>
    </recommendedName>
</protein>
<evidence type="ECO:0000313" key="6">
    <source>
        <dbReference type="Proteomes" id="UP000186015"/>
    </source>
</evidence>
<reference evidence="5 6" key="1">
    <citation type="submission" date="2016-10" db="EMBL/GenBank/DDBJ databases">
        <authorList>
            <person name="de Groot N.N."/>
        </authorList>
    </citation>
    <scope>NUCLEOTIDE SEQUENCE [LARGE SCALE GENOMIC DNA]</scope>
    <source>
        <strain evidence="5 6">KH2T6</strain>
    </source>
</reference>
<dbReference type="Gene3D" id="1.10.10.1320">
    <property type="entry name" value="Anti-sigma factor, zinc-finger domain"/>
    <property type="match status" value="1"/>
</dbReference>
<keyword evidence="3" id="KW-0472">Membrane</keyword>
<keyword evidence="3" id="KW-1133">Transmembrane helix</keyword>
<dbReference type="EMBL" id="FOAT01000008">
    <property type="protein sequence ID" value="SEK92406.1"/>
    <property type="molecule type" value="Genomic_DNA"/>
</dbReference>
<keyword evidence="5" id="KW-0479">Metal-binding</keyword>
<gene>
    <name evidence="5" type="ORF">SAMN05216469_1081</name>
</gene>
<dbReference type="AlphaFoldDB" id="A0A1H7L108"/>
<accession>A0A1H7L108</accession>
<evidence type="ECO:0000256" key="2">
    <source>
        <dbReference type="ARBA" id="ARBA00024438"/>
    </source>
</evidence>
<evidence type="ECO:0000256" key="3">
    <source>
        <dbReference type="SAM" id="Phobius"/>
    </source>
</evidence>
<keyword evidence="5" id="KW-0862">Zinc</keyword>
<evidence type="ECO:0000313" key="5">
    <source>
        <dbReference type="EMBL" id="SEK92406.1"/>
    </source>
</evidence>
<name>A0A1H7L108_RUMAL</name>
<dbReference type="RefSeq" id="WP_074833278.1">
    <property type="nucleotide sequence ID" value="NZ_FOAT01000008.1"/>
</dbReference>
<dbReference type="OrthoDB" id="6194834at2"/>
<dbReference type="InterPro" id="IPR027383">
    <property type="entry name" value="Znf_put"/>
</dbReference>